<evidence type="ECO:0008006" key="5">
    <source>
        <dbReference type="Google" id="ProtNLM"/>
    </source>
</evidence>
<reference evidence="3 4" key="1">
    <citation type="submission" date="2023-06" db="EMBL/GenBank/DDBJ databases">
        <authorList>
            <person name="Ye Y.-Q."/>
            <person name="Du Z.-J."/>
        </authorList>
    </citation>
    <scope>NUCLEOTIDE SEQUENCE [LARGE SCALE GENOMIC DNA]</scope>
    <source>
        <strain evidence="3 4">SDUM287046</strain>
    </source>
</reference>
<feature type="signal peptide" evidence="2">
    <location>
        <begin position="1"/>
        <end position="27"/>
    </location>
</feature>
<dbReference type="PROSITE" id="PS51257">
    <property type="entry name" value="PROKAR_LIPOPROTEIN"/>
    <property type="match status" value="1"/>
</dbReference>
<feature type="chain" id="PRO_5045683836" description="Lipoprotein" evidence="2">
    <location>
        <begin position="28"/>
        <end position="153"/>
    </location>
</feature>
<keyword evidence="4" id="KW-1185">Reference proteome</keyword>
<organism evidence="3 4">
    <name type="scientific">Aequorivita aurantiaca</name>
    <dbReference type="NCBI Taxonomy" id="3053356"/>
    <lineage>
        <taxon>Bacteria</taxon>
        <taxon>Pseudomonadati</taxon>
        <taxon>Bacteroidota</taxon>
        <taxon>Flavobacteriia</taxon>
        <taxon>Flavobacteriales</taxon>
        <taxon>Flavobacteriaceae</taxon>
        <taxon>Aequorivita</taxon>
    </lineage>
</organism>
<keyword evidence="2" id="KW-0732">Signal</keyword>
<evidence type="ECO:0000313" key="3">
    <source>
        <dbReference type="EMBL" id="MDN3724143.1"/>
    </source>
</evidence>
<accession>A0ABT8DFY1</accession>
<feature type="region of interest" description="Disordered" evidence="1">
    <location>
        <begin position="21"/>
        <end position="41"/>
    </location>
</feature>
<name>A0ABT8DFY1_9FLAO</name>
<evidence type="ECO:0000256" key="2">
    <source>
        <dbReference type="SAM" id="SignalP"/>
    </source>
</evidence>
<dbReference type="Proteomes" id="UP001244787">
    <property type="component" value="Unassembled WGS sequence"/>
</dbReference>
<evidence type="ECO:0000256" key="1">
    <source>
        <dbReference type="SAM" id="MobiDB-lite"/>
    </source>
</evidence>
<comment type="caution">
    <text evidence="3">The sequence shown here is derived from an EMBL/GenBank/DDBJ whole genome shotgun (WGS) entry which is preliminary data.</text>
</comment>
<evidence type="ECO:0000313" key="4">
    <source>
        <dbReference type="Proteomes" id="UP001244787"/>
    </source>
</evidence>
<proteinExistence type="predicted"/>
<sequence length="153" mass="17627">MRKLTSLLMIAFLAILTSCGSGSTAPAATTNNTDGRDDTTGTIYNANVNTNRDSRTPEIDEPSTTTVNRNINTVRQQQMREMYSNLNMTDEQIRRYEDASNTANETWMRNNPGNTMNNDDMRMQRDQTLRPILNDTQYNQYQQWSKDNPDIRF</sequence>
<dbReference type="EMBL" id="JAUGQQ010000003">
    <property type="protein sequence ID" value="MDN3724143.1"/>
    <property type="molecule type" value="Genomic_DNA"/>
</dbReference>
<dbReference type="RefSeq" id="WP_290254236.1">
    <property type="nucleotide sequence ID" value="NZ_JAUGQQ010000003.1"/>
</dbReference>
<feature type="region of interest" description="Disordered" evidence="1">
    <location>
        <begin position="46"/>
        <end position="65"/>
    </location>
</feature>
<gene>
    <name evidence="3" type="ORF">QRD02_07095</name>
</gene>
<protein>
    <recommendedName>
        <fullName evidence="5">Lipoprotein</fullName>
    </recommendedName>
</protein>